<dbReference type="CDD" id="cd06173">
    <property type="entry name" value="MFS_MefA_like"/>
    <property type="match status" value="1"/>
</dbReference>
<feature type="transmembrane region" description="Helical" evidence="7">
    <location>
        <begin position="52"/>
        <end position="75"/>
    </location>
</feature>
<accession>A0A6I3KLB8</accession>
<comment type="caution">
    <text evidence="8">The sequence shown here is derived from an EMBL/GenBank/DDBJ whole genome shotgun (WGS) entry which is preliminary data.</text>
</comment>
<dbReference type="PANTHER" id="PTHR23513">
    <property type="entry name" value="INTEGRAL MEMBRANE EFFLUX PROTEIN-RELATED"/>
    <property type="match status" value="1"/>
</dbReference>
<keyword evidence="4 7" id="KW-0812">Transmembrane</keyword>
<dbReference type="AlphaFoldDB" id="A0A6I3KLB8"/>
<dbReference type="Proteomes" id="UP000440694">
    <property type="component" value="Unassembled WGS sequence"/>
</dbReference>
<evidence type="ECO:0000256" key="1">
    <source>
        <dbReference type="ARBA" id="ARBA00004651"/>
    </source>
</evidence>
<organism evidence="8 9">
    <name type="scientific">Hyphomicrobium album</name>
    <dbReference type="NCBI Taxonomy" id="2665159"/>
    <lineage>
        <taxon>Bacteria</taxon>
        <taxon>Pseudomonadati</taxon>
        <taxon>Pseudomonadota</taxon>
        <taxon>Alphaproteobacteria</taxon>
        <taxon>Hyphomicrobiales</taxon>
        <taxon>Hyphomicrobiaceae</taxon>
        <taxon>Hyphomicrobium</taxon>
    </lineage>
</organism>
<keyword evidence="3" id="KW-1003">Cell membrane</keyword>
<evidence type="ECO:0000256" key="7">
    <source>
        <dbReference type="SAM" id="Phobius"/>
    </source>
</evidence>
<dbReference type="SUPFAM" id="SSF103473">
    <property type="entry name" value="MFS general substrate transporter"/>
    <property type="match status" value="1"/>
</dbReference>
<protein>
    <submittedName>
        <fullName evidence="8">MFS transporter</fullName>
    </submittedName>
</protein>
<keyword evidence="9" id="KW-1185">Reference proteome</keyword>
<keyword evidence="6 7" id="KW-0472">Membrane</keyword>
<evidence type="ECO:0000256" key="2">
    <source>
        <dbReference type="ARBA" id="ARBA00022448"/>
    </source>
</evidence>
<gene>
    <name evidence="8" type="ORF">GIW81_09310</name>
</gene>
<evidence type="ECO:0000313" key="8">
    <source>
        <dbReference type="EMBL" id="MTD94527.1"/>
    </source>
</evidence>
<evidence type="ECO:0000256" key="5">
    <source>
        <dbReference type="ARBA" id="ARBA00022989"/>
    </source>
</evidence>
<proteinExistence type="predicted"/>
<evidence type="ECO:0000313" key="9">
    <source>
        <dbReference type="Proteomes" id="UP000440694"/>
    </source>
</evidence>
<feature type="transmembrane region" description="Helical" evidence="7">
    <location>
        <begin position="264"/>
        <end position="281"/>
    </location>
</feature>
<dbReference type="InterPro" id="IPR036259">
    <property type="entry name" value="MFS_trans_sf"/>
</dbReference>
<dbReference type="Gene3D" id="1.20.1250.20">
    <property type="entry name" value="MFS general substrate transporter like domains"/>
    <property type="match status" value="1"/>
</dbReference>
<keyword evidence="5 7" id="KW-1133">Transmembrane helix</keyword>
<sequence>MRIAKDLPFLRYPDFSLLLVARFLSAVAMLTQGVTLGWQVYSIARLDHSVEYSSFLVGMIGLAQFVPMFAFVLLAGETADRYDRRKILIACCVLQIFCSSGLVALANAERPSLIAIFAIAGMFGVGRAFTMPASASLGPMLVPREILPRAIGWNTLAMQGGMILGPWIGGVLCAVSVPLAYQTSALLYAAAGVAVFFIAANTKPAHQGGKRLQLIAEGLAYVWSNKIVFGAISLDLFAVLLGGVTALLPVFARDILHIGPDGFGLLRSGPAIGGGLMALALSTRPIQRDAGFWMLVSVASYGLATIIFAVSTWVWVSMLALAALGAADAVSVFVRQSLIQIVTPDPMRGRVTAVSSLFISASNELGEFESGVAARFLGPVGAAIFGGVGSIALTGIWARLFPALRTAHLDTVRTEMPAKRGG</sequence>
<comment type="subcellular location">
    <subcellularLocation>
        <location evidence="1">Cell membrane</location>
        <topology evidence="1">Multi-pass membrane protein</topology>
    </subcellularLocation>
</comment>
<dbReference type="EMBL" id="WMBQ01000001">
    <property type="protein sequence ID" value="MTD94527.1"/>
    <property type="molecule type" value="Genomic_DNA"/>
</dbReference>
<evidence type="ECO:0000256" key="6">
    <source>
        <dbReference type="ARBA" id="ARBA00023136"/>
    </source>
</evidence>
<feature type="transmembrane region" description="Helical" evidence="7">
    <location>
        <begin position="227"/>
        <end position="252"/>
    </location>
</feature>
<feature type="transmembrane region" description="Helical" evidence="7">
    <location>
        <begin position="293"/>
        <end position="316"/>
    </location>
</feature>
<feature type="transmembrane region" description="Helical" evidence="7">
    <location>
        <begin position="151"/>
        <end position="179"/>
    </location>
</feature>
<feature type="transmembrane region" description="Helical" evidence="7">
    <location>
        <begin position="185"/>
        <end position="206"/>
    </location>
</feature>
<reference evidence="8 9" key="1">
    <citation type="submission" date="2019-11" db="EMBL/GenBank/DDBJ databases">
        <title>Identification of a novel strain.</title>
        <authorList>
            <person name="Xu Q."/>
            <person name="Wang G."/>
        </authorList>
    </citation>
    <scope>NUCLEOTIDE SEQUENCE [LARGE SCALE GENOMIC DNA]</scope>
    <source>
        <strain evidence="9">xq</strain>
    </source>
</reference>
<dbReference type="GO" id="GO:0005886">
    <property type="term" value="C:plasma membrane"/>
    <property type="evidence" value="ECO:0007669"/>
    <property type="project" value="UniProtKB-SubCell"/>
</dbReference>
<feature type="transmembrane region" description="Helical" evidence="7">
    <location>
        <begin position="112"/>
        <end position="130"/>
    </location>
</feature>
<evidence type="ECO:0000256" key="4">
    <source>
        <dbReference type="ARBA" id="ARBA00022692"/>
    </source>
</evidence>
<keyword evidence="2" id="KW-0813">Transport</keyword>
<evidence type="ECO:0000256" key="3">
    <source>
        <dbReference type="ARBA" id="ARBA00022475"/>
    </source>
</evidence>
<feature type="transmembrane region" description="Helical" evidence="7">
    <location>
        <begin position="87"/>
        <end position="106"/>
    </location>
</feature>
<feature type="transmembrane region" description="Helical" evidence="7">
    <location>
        <begin position="12"/>
        <end position="32"/>
    </location>
</feature>
<dbReference type="PANTHER" id="PTHR23513:SF9">
    <property type="entry name" value="ENTEROBACTIN EXPORTER ENTS"/>
    <property type="match status" value="1"/>
</dbReference>
<name>A0A6I3KLB8_9HYPH</name>
<dbReference type="InterPro" id="IPR010290">
    <property type="entry name" value="TM_effector"/>
</dbReference>
<feature type="transmembrane region" description="Helical" evidence="7">
    <location>
        <begin position="376"/>
        <end position="398"/>
    </location>
</feature>
<dbReference type="Pfam" id="PF05977">
    <property type="entry name" value="MFS_3"/>
    <property type="match status" value="1"/>
</dbReference>
<dbReference type="RefSeq" id="WP_154738942.1">
    <property type="nucleotide sequence ID" value="NZ_WMBQ01000001.1"/>
</dbReference>